<organism evidence="2 3">
    <name type="scientific">Streptomyces massasporeus</name>
    <dbReference type="NCBI Taxonomy" id="67324"/>
    <lineage>
        <taxon>Bacteria</taxon>
        <taxon>Bacillati</taxon>
        <taxon>Actinomycetota</taxon>
        <taxon>Actinomycetes</taxon>
        <taxon>Kitasatosporales</taxon>
        <taxon>Streptomycetaceae</taxon>
        <taxon>Streptomyces</taxon>
    </lineage>
</organism>
<evidence type="ECO:0000256" key="1">
    <source>
        <dbReference type="SAM" id="MobiDB-lite"/>
    </source>
</evidence>
<dbReference type="EMBL" id="JBIAFP010000008">
    <property type="protein sequence ID" value="MFE9226142.1"/>
    <property type="molecule type" value="Genomic_DNA"/>
</dbReference>
<sequence length="211" mass="23259">MVRITAKQYREILAQRRRGAQPPAAAAAVPKKPAASPGPPSIPTPPAVEPLLAGLPHPGRHWTLLMPYAEEMLTSNKRYRHWSVEHSIRKRLRADATGLSRPMQIPQLQRAAIFYVLHPRKLNRSRDPGNWAPTAKAYVDGLVTPNPDLPRLRHLLPDDDHEHLLGPNPLMGAPVETGFARMSLVIVELHGTLTSANGETVTGTGTSTYRN</sequence>
<feature type="compositionally biased region" description="Pro residues" evidence="1">
    <location>
        <begin position="36"/>
        <end position="47"/>
    </location>
</feature>
<reference evidence="2 3" key="1">
    <citation type="submission" date="2024-10" db="EMBL/GenBank/DDBJ databases">
        <title>The Natural Products Discovery Center: Release of the First 8490 Sequenced Strains for Exploring Actinobacteria Biosynthetic Diversity.</title>
        <authorList>
            <person name="Kalkreuter E."/>
            <person name="Kautsar S.A."/>
            <person name="Yang D."/>
            <person name="Bader C.D."/>
            <person name="Teijaro C.N."/>
            <person name="Fluegel L."/>
            <person name="Davis C.M."/>
            <person name="Simpson J.R."/>
            <person name="Lauterbach L."/>
            <person name="Steele A.D."/>
            <person name="Gui C."/>
            <person name="Meng S."/>
            <person name="Li G."/>
            <person name="Viehrig K."/>
            <person name="Ye F."/>
            <person name="Su P."/>
            <person name="Kiefer A.F."/>
            <person name="Nichols A."/>
            <person name="Cepeda A.J."/>
            <person name="Yan W."/>
            <person name="Fan B."/>
            <person name="Jiang Y."/>
            <person name="Adhikari A."/>
            <person name="Zheng C.-J."/>
            <person name="Schuster L."/>
            <person name="Cowan T.M."/>
            <person name="Smanski M.J."/>
            <person name="Chevrette M.G."/>
            <person name="De Carvalho L.P.S."/>
            <person name="Shen B."/>
        </authorList>
    </citation>
    <scope>NUCLEOTIDE SEQUENCE [LARGE SCALE GENOMIC DNA]</scope>
    <source>
        <strain evidence="2 3">NPDC007066</strain>
    </source>
</reference>
<proteinExistence type="predicted"/>
<feature type="compositionally biased region" description="Low complexity" evidence="1">
    <location>
        <begin position="20"/>
        <end position="35"/>
    </location>
</feature>
<protein>
    <submittedName>
        <fullName evidence="2">Uncharacterized protein</fullName>
    </submittedName>
</protein>
<comment type="caution">
    <text evidence="2">The sequence shown here is derived from an EMBL/GenBank/DDBJ whole genome shotgun (WGS) entry which is preliminary data.</text>
</comment>
<keyword evidence="3" id="KW-1185">Reference proteome</keyword>
<dbReference type="RefSeq" id="WP_358278772.1">
    <property type="nucleotide sequence ID" value="NZ_JBEYGJ010000003.1"/>
</dbReference>
<name>A0ABW6LCG6_9ACTN</name>
<evidence type="ECO:0000313" key="3">
    <source>
        <dbReference type="Proteomes" id="UP001601288"/>
    </source>
</evidence>
<feature type="region of interest" description="Disordered" evidence="1">
    <location>
        <begin position="14"/>
        <end position="47"/>
    </location>
</feature>
<evidence type="ECO:0000313" key="2">
    <source>
        <dbReference type="EMBL" id="MFE9226142.1"/>
    </source>
</evidence>
<accession>A0ABW6LCG6</accession>
<gene>
    <name evidence="2" type="ORF">ACFYM3_16185</name>
</gene>
<dbReference type="Proteomes" id="UP001601288">
    <property type="component" value="Unassembled WGS sequence"/>
</dbReference>